<proteinExistence type="predicted"/>
<feature type="compositionally biased region" description="Low complexity" evidence="1">
    <location>
        <begin position="90"/>
        <end position="108"/>
    </location>
</feature>
<evidence type="ECO:0000313" key="4">
    <source>
        <dbReference type="Proteomes" id="UP000271624"/>
    </source>
</evidence>
<feature type="region of interest" description="Disordered" evidence="1">
    <location>
        <begin position="86"/>
        <end position="108"/>
    </location>
</feature>
<evidence type="ECO:0000313" key="3">
    <source>
        <dbReference type="EMBL" id="RUT04236.1"/>
    </source>
</evidence>
<feature type="transmembrane region" description="Helical" evidence="2">
    <location>
        <begin position="59"/>
        <end position="79"/>
    </location>
</feature>
<keyword evidence="4" id="KW-1185">Reference proteome</keyword>
<gene>
    <name evidence="3" type="ORF">DSM106972_044640</name>
</gene>
<dbReference type="RefSeq" id="WP_127082863.1">
    <property type="nucleotide sequence ID" value="NZ_RSCL01000011.1"/>
</dbReference>
<keyword evidence="2" id="KW-0472">Membrane</keyword>
<reference evidence="3" key="1">
    <citation type="submission" date="2018-12" db="EMBL/GenBank/DDBJ databases">
        <authorList>
            <person name="Will S."/>
            <person name="Neumann-Schaal M."/>
            <person name="Henke P."/>
        </authorList>
    </citation>
    <scope>NUCLEOTIDE SEQUENCE</scope>
    <source>
        <strain evidence="3">PCC 7102</strain>
    </source>
</reference>
<keyword evidence="2" id="KW-0812">Transmembrane</keyword>
<dbReference type="OrthoDB" id="513429at2"/>
<protein>
    <submittedName>
        <fullName evidence="3">Uncharacterized protein</fullName>
    </submittedName>
</protein>
<dbReference type="EMBL" id="RSCL01000011">
    <property type="protein sequence ID" value="RUT04236.1"/>
    <property type="molecule type" value="Genomic_DNA"/>
</dbReference>
<evidence type="ECO:0000256" key="1">
    <source>
        <dbReference type="SAM" id="MobiDB-lite"/>
    </source>
</evidence>
<keyword evidence="2" id="KW-1133">Transmembrane helix</keyword>
<dbReference type="Proteomes" id="UP000271624">
    <property type="component" value="Unassembled WGS sequence"/>
</dbReference>
<organism evidence="3 4">
    <name type="scientific">Dulcicalothrix desertica PCC 7102</name>
    <dbReference type="NCBI Taxonomy" id="232991"/>
    <lineage>
        <taxon>Bacteria</taxon>
        <taxon>Bacillati</taxon>
        <taxon>Cyanobacteriota</taxon>
        <taxon>Cyanophyceae</taxon>
        <taxon>Nostocales</taxon>
        <taxon>Calotrichaceae</taxon>
        <taxon>Dulcicalothrix</taxon>
    </lineage>
</organism>
<sequence>MSQDNPTPQPPNPRGRQQRYQRRLPFWKVKIIQFLRGTIGVLETTANQLEDPSSRVGEGIIAALTGIIAFVAVIVVWTTSSFNSKPASQVATVPPETPPVTVTPEPTPTPLVEATPLPPVASSAKEPQVEETPIAVETPQPEIEQTPVAEVTPEPTPTPTPTPEFIPLTPEQTLIAAIENKVSQVSNNTFSGIVKSIKANFRSSSLIVTISDDWYTLKKSQQDKLATEMFQRSQELDFTHLEIFDSQDKLVARNPVIGNEMIIFQRQLT</sequence>
<reference evidence="3" key="2">
    <citation type="journal article" date="2019" name="Genome Biol. Evol.">
        <title>Day and night: Metabolic profiles and evolutionary relationships of six axenic non-marine cyanobacteria.</title>
        <authorList>
            <person name="Will S.E."/>
            <person name="Henke P."/>
            <person name="Boedeker C."/>
            <person name="Huang S."/>
            <person name="Brinkmann H."/>
            <person name="Rohde M."/>
            <person name="Jarek M."/>
            <person name="Friedl T."/>
            <person name="Seufert S."/>
            <person name="Schumacher M."/>
            <person name="Overmann J."/>
            <person name="Neumann-Schaal M."/>
            <person name="Petersen J."/>
        </authorList>
    </citation>
    <scope>NUCLEOTIDE SEQUENCE [LARGE SCALE GENOMIC DNA]</scope>
    <source>
        <strain evidence="3">PCC 7102</strain>
    </source>
</reference>
<name>A0A3S1ALW1_9CYAN</name>
<comment type="caution">
    <text evidence="3">The sequence shown here is derived from an EMBL/GenBank/DDBJ whole genome shotgun (WGS) entry which is preliminary data.</text>
</comment>
<accession>A0A3S1ALW1</accession>
<feature type="region of interest" description="Disordered" evidence="1">
    <location>
        <begin position="1"/>
        <end position="20"/>
    </location>
</feature>
<evidence type="ECO:0000256" key="2">
    <source>
        <dbReference type="SAM" id="Phobius"/>
    </source>
</evidence>
<dbReference type="AlphaFoldDB" id="A0A3S1ALW1"/>